<feature type="binding site" evidence="5">
    <location>
        <position position="127"/>
    </location>
    <ligand>
        <name>substrate</name>
    </ligand>
</feature>
<comment type="cofactor">
    <cofactor evidence="1">
        <name>Mg(2+)</name>
        <dbReference type="ChEBI" id="CHEBI:18420"/>
    </cofactor>
</comment>
<keyword evidence="9" id="KW-1185">Reference proteome</keyword>
<dbReference type="AlphaFoldDB" id="A0A5B0DSM3"/>
<sequence>MTQADFSARSALFVPAANARALAKSTQLPADTLIFDLEDSAAPTEKAAARENLRQHLAAPRSTARHVVRINSLTTPEGTEDLLMARGARVDAILLPKVEKAGELAELSQALEQTDAPPELAIWAMVETPKGILNAGALAAMQLAYRLEALVVGPNDIVAATNLRPSAGRAELVPWLAQIVLAAKAAEILVLDGVYNDFRDRAGFEAECTQGRAMGFDGKTLIHPDQIEPANLAFGPTADELAQAQEIVAAFADPANAGRGVIRLGGRMVELLHLKKAQRLLRQKSL</sequence>
<evidence type="ECO:0000256" key="6">
    <source>
        <dbReference type="PIRSR" id="PIRSR015582-2"/>
    </source>
</evidence>
<organism evidence="8 9">
    <name type="scientific">Aureimonas fodinaquatilis</name>
    <dbReference type="NCBI Taxonomy" id="2565783"/>
    <lineage>
        <taxon>Bacteria</taxon>
        <taxon>Pseudomonadati</taxon>
        <taxon>Pseudomonadota</taxon>
        <taxon>Alphaproteobacteria</taxon>
        <taxon>Hyphomicrobiales</taxon>
        <taxon>Aurantimonadaceae</taxon>
        <taxon>Aureimonas</taxon>
    </lineage>
</organism>
<keyword evidence="4 6" id="KW-0460">Magnesium</keyword>
<dbReference type="SUPFAM" id="SSF51621">
    <property type="entry name" value="Phosphoenolpyruvate/pyruvate domain"/>
    <property type="match status" value="1"/>
</dbReference>
<evidence type="ECO:0000313" key="9">
    <source>
        <dbReference type="Proteomes" id="UP000324738"/>
    </source>
</evidence>
<evidence type="ECO:0000256" key="4">
    <source>
        <dbReference type="ARBA" id="ARBA00022842"/>
    </source>
</evidence>
<dbReference type="Gene3D" id="3.20.20.60">
    <property type="entry name" value="Phosphoenolpyruvate-binding domains"/>
    <property type="match status" value="1"/>
</dbReference>
<evidence type="ECO:0000256" key="3">
    <source>
        <dbReference type="ARBA" id="ARBA00022723"/>
    </source>
</evidence>
<dbReference type="PANTHER" id="PTHR32308">
    <property type="entry name" value="LYASE BETA SUBUNIT, PUTATIVE (AFU_ORTHOLOGUE AFUA_4G13030)-RELATED"/>
    <property type="match status" value="1"/>
</dbReference>
<dbReference type="Pfam" id="PF03328">
    <property type="entry name" value="HpcH_HpaI"/>
    <property type="match status" value="1"/>
</dbReference>
<comment type="similarity">
    <text evidence="2">Belongs to the HpcH/HpaI aldolase family.</text>
</comment>
<evidence type="ECO:0000256" key="5">
    <source>
        <dbReference type="PIRSR" id="PIRSR015582-1"/>
    </source>
</evidence>
<keyword evidence="3 6" id="KW-0479">Metal-binding</keyword>
<feature type="binding site" evidence="6">
    <location>
        <position position="156"/>
    </location>
    <ligand>
        <name>Mg(2+)</name>
        <dbReference type="ChEBI" id="CHEBI:18420"/>
    </ligand>
</feature>
<dbReference type="InterPro" id="IPR011206">
    <property type="entry name" value="Citrate_lyase_beta/mcl1/mcl2"/>
</dbReference>
<dbReference type="GO" id="GO:0016829">
    <property type="term" value="F:lyase activity"/>
    <property type="evidence" value="ECO:0007669"/>
    <property type="project" value="UniProtKB-KW"/>
</dbReference>
<proteinExistence type="inferred from homology"/>
<dbReference type="InterPro" id="IPR040442">
    <property type="entry name" value="Pyrv_kinase-like_dom_sf"/>
</dbReference>
<evidence type="ECO:0000259" key="7">
    <source>
        <dbReference type="Pfam" id="PF03328"/>
    </source>
</evidence>
<dbReference type="Proteomes" id="UP000324738">
    <property type="component" value="Unassembled WGS sequence"/>
</dbReference>
<dbReference type="RefSeq" id="WP_149300673.1">
    <property type="nucleotide sequence ID" value="NZ_VTWH01000003.1"/>
</dbReference>
<keyword evidence="8" id="KW-0456">Lyase</keyword>
<dbReference type="GO" id="GO:0000287">
    <property type="term" value="F:magnesium ion binding"/>
    <property type="evidence" value="ECO:0007669"/>
    <property type="project" value="TreeGrafter"/>
</dbReference>
<dbReference type="EMBL" id="VTWH01000003">
    <property type="protein sequence ID" value="KAA0969388.1"/>
    <property type="molecule type" value="Genomic_DNA"/>
</dbReference>
<gene>
    <name evidence="8" type="ORF">FPY71_12610</name>
</gene>
<accession>A0A5B0DSM3</accession>
<evidence type="ECO:0000313" key="8">
    <source>
        <dbReference type="EMBL" id="KAA0969388.1"/>
    </source>
</evidence>
<reference evidence="8 9" key="1">
    <citation type="submission" date="2019-08" db="EMBL/GenBank/DDBJ databases">
        <title>Aureimonas fodiniaquatilis sp. nov., isolated from a coal mine wastewater.</title>
        <authorList>
            <person name="Kim W."/>
        </authorList>
    </citation>
    <scope>NUCLEOTIDE SEQUENCE [LARGE SCALE GENOMIC DNA]</scope>
    <source>
        <strain evidence="8 9">CAU 1482</strain>
    </source>
</reference>
<dbReference type="InterPro" id="IPR015813">
    <property type="entry name" value="Pyrv/PenolPyrv_kinase-like_dom"/>
</dbReference>
<protein>
    <submittedName>
        <fullName evidence="8">CoA ester lyase</fullName>
    </submittedName>
</protein>
<evidence type="ECO:0000256" key="1">
    <source>
        <dbReference type="ARBA" id="ARBA00001946"/>
    </source>
</evidence>
<feature type="domain" description="HpcH/HpaI aldolase/citrate lyase" evidence="7">
    <location>
        <begin position="9"/>
        <end position="224"/>
    </location>
</feature>
<dbReference type="PANTHER" id="PTHR32308:SF10">
    <property type="entry name" value="CITRATE LYASE SUBUNIT BETA"/>
    <property type="match status" value="1"/>
</dbReference>
<dbReference type="PIRSF" id="PIRSF015582">
    <property type="entry name" value="Cit_lyase_B"/>
    <property type="match status" value="1"/>
</dbReference>
<feature type="binding site" evidence="5">
    <location>
        <position position="69"/>
    </location>
    <ligand>
        <name>substrate</name>
    </ligand>
</feature>
<dbReference type="OrthoDB" id="9800547at2"/>
<name>A0A5B0DSM3_9HYPH</name>
<feature type="binding site" evidence="6">
    <location>
        <position position="127"/>
    </location>
    <ligand>
        <name>Mg(2+)</name>
        <dbReference type="ChEBI" id="CHEBI:18420"/>
    </ligand>
</feature>
<comment type="caution">
    <text evidence="8">The sequence shown here is derived from an EMBL/GenBank/DDBJ whole genome shotgun (WGS) entry which is preliminary data.</text>
</comment>
<dbReference type="InterPro" id="IPR005000">
    <property type="entry name" value="Aldolase/citrate-lyase_domain"/>
</dbReference>
<evidence type="ECO:0000256" key="2">
    <source>
        <dbReference type="ARBA" id="ARBA00005568"/>
    </source>
</evidence>
<dbReference type="GO" id="GO:0006107">
    <property type="term" value="P:oxaloacetate metabolic process"/>
    <property type="evidence" value="ECO:0007669"/>
    <property type="project" value="TreeGrafter"/>
</dbReference>